<evidence type="ECO:0000256" key="1">
    <source>
        <dbReference type="SAM" id="Phobius"/>
    </source>
</evidence>
<protein>
    <submittedName>
        <fullName evidence="2">Uncharacterized protein</fullName>
    </submittedName>
</protein>
<organism evidence="2 3">
    <name type="scientific">Actinomyces lilanjuaniae</name>
    <dbReference type="NCBI Taxonomy" id="2321394"/>
    <lineage>
        <taxon>Bacteria</taxon>
        <taxon>Bacillati</taxon>
        <taxon>Actinomycetota</taxon>
        <taxon>Actinomycetes</taxon>
        <taxon>Actinomycetales</taxon>
        <taxon>Actinomycetaceae</taxon>
        <taxon>Actinomyces</taxon>
    </lineage>
</organism>
<evidence type="ECO:0000313" key="2">
    <source>
        <dbReference type="EMBL" id="AYD89150.1"/>
    </source>
</evidence>
<proteinExistence type="predicted"/>
<accession>A0ABN5PR60</accession>
<keyword evidence="3" id="KW-1185">Reference proteome</keyword>
<name>A0ABN5PR60_9ACTO</name>
<evidence type="ECO:0000313" key="3">
    <source>
        <dbReference type="Proteomes" id="UP000273001"/>
    </source>
</evidence>
<dbReference type="EMBL" id="CP032514">
    <property type="protein sequence ID" value="AYD89150.1"/>
    <property type="molecule type" value="Genomic_DNA"/>
</dbReference>
<keyword evidence="1" id="KW-0472">Membrane</keyword>
<reference evidence="2 3" key="1">
    <citation type="submission" date="2018-09" db="EMBL/GenBank/DDBJ databases">
        <authorList>
            <person name="Li J."/>
        </authorList>
    </citation>
    <scope>NUCLEOTIDE SEQUENCE [LARGE SCALE GENOMIC DNA]</scope>
    <source>
        <strain evidence="2 3">2129</strain>
    </source>
</reference>
<feature type="transmembrane region" description="Helical" evidence="1">
    <location>
        <begin position="34"/>
        <end position="57"/>
    </location>
</feature>
<gene>
    <name evidence="2" type="ORF">D5R93_02150</name>
</gene>
<dbReference type="Proteomes" id="UP000273001">
    <property type="component" value="Chromosome"/>
</dbReference>
<keyword evidence="1" id="KW-0812">Transmembrane</keyword>
<keyword evidence="1" id="KW-1133">Transmembrane helix</keyword>
<sequence>MHASLPAYAVRKAATTASVVPAPLVFIGAATSTYIGAGFAVSLFGAMPPTTVAWLAVHRGAPMSRLTSGSSG</sequence>